<name>A0A9W6X4D6_9STRA</name>
<dbReference type="InterPro" id="IPR013122">
    <property type="entry name" value="PKD1_2_channel"/>
</dbReference>
<evidence type="ECO:0000313" key="8">
    <source>
        <dbReference type="EMBL" id="GMF30106.1"/>
    </source>
</evidence>
<keyword evidence="3 6" id="KW-1133">Transmembrane helix</keyword>
<keyword evidence="4 6" id="KW-0472">Membrane</keyword>
<evidence type="ECO:0000256" key="3">
    <source>
        <dbReference type="ARBA" id="ARBA00022989"/>
    </source>
</evidence>
<dbReference type="Proteomes" id="UP001165121">
    <property type="component" value="Unassembled WGS sequence"/>
</dbReference>
<dbReference type="AlphaFoldDB" id="A0A9W6X4D6"/>
<feature type="transmembrane region" description="Helical" evidence="6">
    <location>
        <begin position="313"/>
        <end position="334"/>
    </location>
</feature>
<feature type="transmembrane region" description="Helical" evidence="6">
    <location>
        <begin position="529"/>
        <end position="552"/>
    </location>
</feature>
<feature type="coiled-coil region" evidence="5">
    <location>
        <begin position="733"/>
        <end position="767"/>
    </location>
</feature>
<accession>A0A9W6X4D6</accession>
<keyword evidence="9" id="KW-1185">Reference proteome</keyword>
<sequence>MSLLRSPSLISKTGNEQVNNLEKAEVNSFRVMMTDIESNKSNSEHLQAVGVEERYIVSFESRKKTRQSSSTDSLSSDEEIDAPLSITLNDAILSLQFDEKLIFAGLRLLIALTMFIFIIALLGSERPTHQLFNQSTAVSTVLAPYKNDGPSKTVQFRDIGDVDDVFDWLAHTFVPSVFNKNDQDHRGYLDLRNQVLGGVILERTPLRVGNCSSTEAIIQLQPYCTLPEKTHEKFTFLDIEMNVTEVAAVINKLKRKGLRLNYRTKRLRVIIATYNSDIDTFSVTRMDVNFREDGMVEPRVSTKSVADYREQHMVQSIVVVGIGVLYYVALLVYIDLVKAPSNRRSVWHRKIHGSFAKKLWQIMLTLATVCATFGAVPVFFVVMLKVMTMDIDENIGKLADSNTGHDSFIALREVIAALDNAVIWVDTLSVVGAAAVIQLSMFVIRQLRFHPRLNVFAHTIENSLRQFRDFFVIFIIIFLTFSTAGNSLFGKKVLQFSTASNSMVSCMNMLFQTFDYNSIMAFRGAGVFYWSYMIVVNIVLLNMMLAIVMGVYQAEIQEGYNGDSSRQIMTRIRKNYPYKELLKSLAFWRIREVKQLVPSNDHPARTEPINTDREALECFKELKYDIRKLTRENVIWEGKVYPPILLPVLRGKERYLQQTEAEQERSLPMTTWILTPTTLLEMFPAADLTSEEIRSTFAYLHDGLILDCAMSVHEATNRGKVPKYSVLETARHENDAKALVVKLRDELTELNTRVTGIEQKLDTLLEAVLSSHPNLHG</sequence>
<dbReference type="Pfam" id="PF08016">
    <property type="entry name" value="PKD_channel"/>
    <property type="match status" value="1"/>
</dbReference>
<evidence type="ECO:0000256" key="1">
    <source>
        <dbReference type="ARBA" id="ARBA00004141"/>
    </source>
</evidence>
<dbReference type="PANTHER" id="PTHR10877:SF183">
    <property type="entry name" value="AT14535P-RELATED"/>
    <property type="match status" value="1"/>
</dbReference>
<comment type="caution">
    <text evidence="8">The sequence shown here is derived from an EMBL/GenBank/DDBJ whole genome shotgun (WGS) entry which is preliminary data.</text>
</comment>
<reference evidence="8" key="1">
    <citation type="submission" date="2023-04" db="EMBL/GenBank/DDBJ databases">
        <title>Phytophthora fragariaefolia NBRC 109709.</title>
        <authorList>
            <person name="Ichikawa N."/>
            <person name="Sato H."/>
            <person name="Tonouchi N."/>
        </authorList>
    </citation>
    <scope>NUCLEOTIDE SEQUENCE</scope>
    <source>
        <strain evidence="8">NBRC 109709</strain>
    </source>
</reference>
<evidence type="ECO:0000256" key="6">
    <source>
        <dbReference type="SAM" id="Phobius"/>
    </source>
</evidence>
<protein>
    <submittedName>
        <fullName evidence="8">Unnamed protein product</fullName>
    </submittedName>
</protein>
<keyword evidence="2 6" id="KW-0812">Transmembrane</keyword>
<feature type="transmembrane region" description="Helical" evidence="6">
    <location>
        <begin position="470"/>
        <end position="489"/>
    </location>
</feature>
<keyword evidence="5" id="KW-0175">Coiled coil</keyword>
<dbReference type="OrthoDB" id="129432at2759"/>
<feature type="transmembrane region" description="Helical" evidence="6">
    <location>
        <begin position="101"/>
        <end position="123"/>
    </location>
</feature>
<dbReference type="PANTHER" id="PTHR10877">
    <property type="entry name" value="POLYCYSTIN FAMILY MEMBER"/>
    <property type="match status" value="1"/>
</dbReference>
<organism evidence="8 9">
    <name type="scientific">Phytophthora fragariaefolia</name>
    <dbReference type="NCBI Taxonomy" id="1490495"/>
    <lineage>
        <taxon>Eukaryota</taxon>
        <taxon>Sar</taxon>
        <taxon>Stramenopiles</taxon>
        <taxon>Oomycota</taxon>
        <taxon>Peronosporomycetes</taxon>
        <taxon>Peronosporales</taxon>
        <taxon>Peronosporaceae</taxon>
        <taxon>Phytophthora</taxon>
    </lineage>
</organism>
<feature type="domain" description="Polycystin cation channel PKD1/PKD2" evidence="7">
    <location>
        <begin position="416"/>
        <end position="553"/>
    </location>
</feature>
<evidence type="ECO:0000256" key="4">
    <source>
        <dbReference type="ARBA" id="ARBA00023136"/>
    </source>
</evidence>
<feature type="transmembrane region" description="Helical" evidence="6">
    <location>
        <begin position="359"/>
        <end position="384"/>
    </location>
</feature>
<gene>
    <name evidence="8" type="ORF">Pfra01_000657600</name>
</gene>
<feature type="transmembrane region" description="Helical" evidence="6">
    <location>
        <begin position="421"/>
        <end position="444"/>
    </location>
</feature>
<dbReference type="InterPro" id="IPR051223">
    <property type="entry name" value="Polycystin"/>
</dbReference>
<evidence type="ECO:0000256" key="5">
    <source>
        <dbReference type="SAM" id="Coils"/>
    </source>
</evidence>
<dbReference type="EMBL" id="BSXT01000568">
    <property type="protein sequence ID" value="GMF30106.1"/>
    <property type="molecule type" value="Genomic_DNA"/>
</dbReference>
<proteinExistence type="predicted"/>
<evidence type="ECO:0000256" key="2">
    <source>
        <dbReference type="ARBA" id="ARBA00022692"/>
    </source>
</evidence>
<dbReference type="GO" id="GO:0016020">
    <property type="term" value="C:membrane"/>
    <property type="evidence" value="ECO:0007669"/>
    <property type="project" value="UniProtKB-SubCell"/>
</dbReference>
<dbReference type="Gene3D" id="1.10.287.70">
    <property type="match status" value="1"/>
</dbReference>
<comment type="subcellular location">
    <subcellularLocation>
        <location evidence="1">Membrane</location>
        <topology evidence="1">Multi-pass membrane protein</topology>
    </subcellularLocation>
</comment>
<evidence type="ECO:0000313" key="9">
    <source>
        <dbReference type="Proteomes" id="UP001165121"/>
    </source>
</evidence>
<evidence type="ECO:0000259" key="7">
    <source>
        <dbReference type="Pfam" id="PF08016"/>
    </source>
</evidence>